<keyword evidence="3" id="KW-1185">Reference proteome</keyword>
<accession>A0A7V8V1J5</accession>
<proteinExistence type="predicted"/>
<dbReference type="Proteomes" id="UP000551616">
    <property type="component" value="Unassembled WGS sequence"/>
</dbReference>
<evidence type="ECO:0000256" key="1">
    <source>
        <dbReference type="SAM" id="SignalP"/>
    </source>
</evidence>
<feature type="signal peptide" evidence="1">
    <location>
        <begin position="1"/>
        <end position="26"/>
    </location>
</feature>
<dbReference type="PROSITE" id="PS51257">
    <property type="entry name" value="PROKAR_LIPOPROTEIN"/>
    <property type="match status" value="1"/>
</dbReference>
<feature type="chain" id="PRO_5030912493" description="Carboxypeptidase regulatory-like domain-containing protein" evidence="1">
    <location>
        <begin position="27"/>
        <end position="135"/>
    </location>
</feature>
<dbReference type="AlphaFoldDB" id="A0A7V8V1J5"/>
<evidence type="ECO:0008006" key="4">
    <source>
        <dbReference type="Google" id="ProtNLM"/>
    </source>
</evidence>
<protein>
    <recommendedName>
        <fullName evidence="4">Carboxypeptidase regulatory-like domain-containing protein</fullName>
    </recommendedName>
</protein>
<reference evidence="2 3" key="1">
    <citation type="submission" date="2020-05" db="EMBL/GenBank/DDBJ databases">
        <title>Bremerella alba sp. nov., a novel planctomycete isolated from the surface of the macroalga Fucus spiralis.</title>
        <authorList>
            <person name="Godinho O."/>
            <person name="Botelho R."/>
            <person name="Albuquerque L."/>
            <person name="Wiegand S."/>
            <person name="Da Costa M.S."/>
            <person name="Lobo-Da-Cunha A."/>
            <person name="Jogler C."/>
            <person name="Lage O.M."/>
        </authorList>
    </citation>
    <scope>NUCLEOTIDE SEQUENCE [LARGE SCALE GENOMIC DNA]</scope>
    <source>
        <strain evidence="2 3">FF15</strain>
    </source>
</reference>
<evidence type="ECO:0000313" key="2">
    <source>
        <dbReference type="EMBL" id="MBA2113253.1"/>
    </source>
</evidence>
<organism evidence="2 3">
    <name type="scientific">Bremerella alba</name>
    <dbReference type="NCBI Taxonomy" id="980252"/>
    <lineage>
        <taxon>Bacteria</taxon>
        <taxon>Pseudomonadati</taxon>
        <taxon>Planctomycetota</taxon>
        <taxon>Planctomycetia</taxon>
        <taxon>Pirellulales</taxon>
        <taxon>Pirellulaceae</taxon>
        <taxon>Bremerella</taxon>
    </lineage>
</organism>
<comment type="caution">
    <text evidence="2">The sequence shown here is derived from an EMBL/GenBank/DDBJ whole genome shotgun (WGS) entry which is preliminary data.</text>
</comment>
<gene>
    <name evidence="2" type="ORF">HOV93_04020</name>
</gene>
<dbReference type="RefSeq" id="WP_207394748.1">
    <property type="nucleotide sequence ID" value="NZ_JABRWO010000001.1"/>
</dbReference>
<dbReference type="EMBL" id="JABRWO010000001">
    <property type="protein sequence ID" value="MBA2113253.1"/>
    <property type="molecule type" value="Genomic_DNA"/>
</dbReference>
<sequence length="135" mass="14242">MKTVIPSWIVLALLLLGLTGCGSGNAGTVSGTVNVDGEPSGGFFVYFDPIDGSAEAIGGAVEDGSYSLTYGRGSNQIPVGEYRVYVTPTDLIDNVPKPKVKLETQYMNRESTTLVKKVDAGTNVIDLDIPSRKGK</sequence>
<name>A0A7V8V1J5_9BACT</name>
<evidence type="ECO:0000313" key="3">
    <source>
        <dbReference type="Proteomes" id="UP000551616"/>
    </source>
</evidence>
<keyword evidence="1" id="KW-0732">Signal</keyword>